<dbReference type="EMBL" id="JAUSUR010000004">
    <property type="protein sequence ID" value="MDQ0361600.1"/>
    <property type="molecule type" value="Genomic_DNA"/>
</dbReference>
<proteinExistence type="predicted"/>
<feature type="transmembrane region" description="Helical" evidence="1">
    <location>
        <begin position="143"/>
        <end position="170"/>
    </location>
</feature>
<evidence type="ECO:0000313" key="3">
    <source>
        <dbReference type="Proteomes" id="UP001230220"/>
    </source>
</evidence>
<keyword evidence="1" id="KW-0472">Membrane</keyword>
<accession>A0ABU0E3Y8</accession>
<dbReference type="RefSeq" id="WP_307408467.1">
    <property type="nucleotide sequence ID" value="NZ_JAUSUR010000004.1"/>
</dbReference>
<feature type="transmembrane region" description="Helical" evidence="1">
    <location>
        <begin position="115"/>
        <end position="137"/>
    </location>
</feature>
<reference evidence="2 3" key="1">
    <citation type="submission" date="2023-07" db="EMBL/GenBank/DDBJ databases">
        <title>Genomic Encyclopedia of Type Strains, Phase IV (KMG-IV): sequencing the most valuable type-strain genomes for metagenomic binning, comparative biology and taxonomic classification.</title>
        <authorList>
            <person name="Goeker M."/>
        </authorList>
    </citation>
    <scope>NUCLEOTIDE SEQUENCE [LARGE SCALE GENOMIC DNA]</scope>
    <source>
        <strain evidence="2 3">DSM 16784</strain>
    </source>
</reference>
<keyword evidence="1" id="KW-0812">Transmembrane</keyword>
<organism evidence="2 3">
    <name type="scientific">Breznakia pachnodae</name>
    <dbReference type="NCBI Taxonomy" id="265178"/>
    <lineage>
        <taxon>Bacteria</taxon>
        <taxon>Bacillati</taxon>
        <taxon>Bacillota</taxon>
        <taxon>Erysipelotrichia</taxon>
        <taxon>Erysipelotrichales</taxon>
        <taxon>Erysipelotrichaceae</taxon>
        <taxon>Breznakia</taxon>
    </lineage>
</organism>
<gene>
    <name evidence="2" type="ORF">J2S15_002350</name>
</gene>
<dbReference type="Proteomes" id="UP001230220">
    <property type="component" value="Unassembled WGS sequence"/>
</dbReference>
<comment type="caution">
    <text evidence="2">The sequence shown here is derived from an EMBL/GenBank/DDBJ whole genome shotgun (WGS) entry which is preliminary data.</text>
</comment>
<evidence type="ECO:0000313" key="2">
    <source>
        <dbReference type="EMBL" id="MDQ0361600.1"/>
    </source>
</evidence>
<name>A0ABU0E3Y8_9FIRM</name>
<keyword evidence="1" id="KW-1133">Transmembrane helix</keyword>
<evidence type="ECO:0000256" key="1">
    <source>
        <dbReference type="SAM" id="Phobius"/>
    </source>
</evidence>
<protein>
    <submittedName>
        <fullName evidence="2">Uncharacterized protein</fullName>
    </submittedName>
</protein>
<keyword evidence="3" id="KW-1185">Reference proteome</keyword>
<sequence length="209" mass="24244">MLKSKNDNRYLDIRTVQGLEHILNIHTLCGVEVKMNFIVIILMNDQGEEKEVRILPGNFNILYKENDDEILTINNKTLYFNKTIKDQIEFVKDHQSEKTQSHSADEKKAKSVAKIFAALFSILISIIVIIMILSQMVELDNEVIQIILVFVLILLVSITVIIGVGIWLWWFNKKMGQFGLFITEFAKAKRRKLKNKEDNNETDSEEVME</sequence>